<evidence type="ECO:0000256" key="3">
    <source>
        <dbReference type="ARBA" id="ARBA00023002"/>
    </source>
</evidence>
<dbReference type="PANTHER" id="PTHR47706:SF4">
    <property type="entry name" value="NMRA-LIKE DOMAIN-CONTAINING PROTEIN"/>
    <property type="match status" value="1"/>
</dbReference>
<proteinExistence type="inferred from homology"/>
<evidence type="ECO:0000256" key="1">
    <source>
        <dbReference type="ARBA" id="ARBA00005725"/>
    </source>
</evidence>
<evidence type="ECO:0000256" key="2">
    <source>
        <dbReference type="ARBA" id="ARBA00022857"/>
    </source>
</evidence>
<comment type="similarity">
    <text evidence="1">Belongs to the NmrA-type oxidoreductase family. Isoflavone reductase subfamily.</text>
</comment>
<protein>
    <recommendedName>
        <fullName evidence="4">NmrA-like domain-containing protein</fullName>
    </recommendedName>
</protein>
<dbReference type="OrthoDB" id="10000533at2759"/>
<dbReference type="GO" id="GO:0016491">
    <property type="term" value="F:oxidoreductase activity"/>
    <property type="evidence" value="ECO:0007669"/>
    <property type="project" value="UniProtKB-KW"/>
</dbReference>
<evidence type="ECO:0000313" key="6">
    <source>
        <dbReference type="Proteomes" id="UP000094444"/>
    </source>
</evidence>
<dbReference type="Pfam" id="PF05368">
    <property type="entry name" value="NmrA"/>
    <property type="match status" value="1"/>
</dbReference>
<gene>
    <name evidence="5" type="ORF">DHEL01_v207088</name>
</gene>
<keyword evidence="2" id="KW-0521">NADP</keyword>
<sequence length="316" mass="35153">MTLRKVAIAGGSSNVGREVIERIVARGQAEVVVLTTKSATDLGLPEAVKAFTVDYNDPASLGSALKGVHTVISFIASPDTQLFASVQINLVDACIAQGVKRFAPSEWATCAKGEPAHYEAKGILREYLKRINTPVKKIEYSLFQPGFFTDYLAVTRPTAKYFHVQEMFIEFASRRALVPEHVDPEFVLTTVEDTAEVVARAVEYDGEWPEIGGICGQKIKVSELIKIGEELRGPFTVSKLRYDECKEGKASLPWCPLLTHPGIPVDMRLQFSEIVIQRYIVSLADGGWCVSDEWNRVFPDFKFTSAEEYVRKVWGN</sequence>
<reference evidence="5" key="1">
    <citation type="submission" date="2017-09" db="EMBL/GenBank/DDBJ databases">
        <title>Polyketide synthases of a Diaporthe helianthi virulent isolate.</title>
        <authorList>
            <person name="Baroncelli R."/>
        </authorList>
    </citation>
    <scope>NUCLEOTIDE SEQUENCE [LARGE SCALE GENOMIC DNA]</scope>
    <source>
        <strain evidence="5">7/96</strain>
    </source>
</reference>
<evidence type="ECO:0000259" key="4">
    <source>
        <dbReference type="Pfam" id="PF05368"/>
    </source>
</evidence>
<dbReference type="InterPro" id="IPR051609">
    <property type="entry name" value="NmrA/Isoflavone_reductase-like"/>
</dbReference>
<dbReference type="InParanoid" id="A0A2P5HW81"/>
<evidence type="ECO:0000313" key="5">
    <source>
        <dbReference type="EMBL" id="POS74521.1"/>
    </source>
</evidence>
<accession>A0A2P5HW81</accession>
<keyword evidence="6" id="KW-1185">Reference proteome</keyword>
<name>A0A2P5HW81_DIAHE</name>
<keyword evidence="3" id="KW-0560">Oxidoreductase</keyword>
<dbReference type="InterPro" id="IPR008030">
    <property type="entry name" value="NmrA-like"/>
</dbReference>
<comment type="caution">
    <text evidence="5">The sequence shown here is derived from an EMBL/GenBank/DDBJ whole genome shotgun (WGS) entry which is preliminary data.</text>
</comment>
<dbReference type="InterPro" id="IPR036291">
    <property type="entry name" value="NAD(P)-bd_dom_sf"/>
</dbReference>
<organism evidence="5 6">
    <name type="scientific">Diaporthe helianthi</name>
    <dbReference type="NCBI Taxonomy" id="158607"/>
    <lineage>
        <taxon>Eukaryota</taxon>
        <taxon>Fungi</taxon>
        <taxon>Dikarya</taxon>
        <taxon>Ascomycota</taxon>
        <taxon>Pezizomycotina</taxon>
        <taxon>Sordariomycetes</taxon>
        <taxon>Sordariomycetidae</taxon>
        <taxon>Diaporthales</taxon>
        <taxon>Diaporthaceae</taxon>
        <taxon>Diaporthe</taxon>
    </lineage>
</organism>
<dbReference type="SUPFAM" id="SSF51735">
    <property type="entry name" value="NAD(P)-binding Rossmann-fold domains"/>
    <property type="match status" value="1"/>
</dbReference>
<dbReference type="Proteomes" id="UP000094444">
    <property type="component" value="Unassembled WGS sequence"/>
</dbReference>
<dbReference type="AlphaFoldDB" id="A0A2P5HW81"/>
<dbReference type="EMBL" id="MAVT02000615">
    <property type="protein sequence ID" value="POS74521.1"/>
    <property type="molecule type" value="Genomic_DNA"/>
</dbReference>
<dbReference type="Gene3D" id="3.40.50.720">
    <property type="entry name" value="NAD(P)-binding Rossmann-like Domain"/>
    <property type="match status" value="1"/>
</dbReference>
<dbReference type="PANTHER" id="PTHR47706">
    <property type="entry name" value="NMRA-LIKE FAMILY PROTEIN"/>
    <property type="match status" value="1"/>
</dbReference>
<feature type="domain" description="NmrA-like" evidence="4">
    <location>
        <begin position="5"/>
        <end position="208"/>
    </location>
</feature>